<evidence type="ECO:0000313" key="2">
    <source>
        <dbReference type="Proteomes" id="UP000248079"/>
    </source>
</evidence>
<dbReference type="OrthoDB" id="1118000at2"/>
<dbReference type="RefSeq" id="WP_110358966.1">
    <property type="nucleotide sequence ID" value="NZ_QFLI01000001.1"/>
</dbReference>
<dbReference type="AlphaFoldDB" id="A0A2V4A4I8"/>
<dbReference type="EMBL" id="QFLI01000001">
    <property type="protein sequence ID" value="PXY02807.1"/>
    <property type="molecule type" value="Genomic_DNA"/>
</dbReference>
<keyword evidence="2" id="KW-1185">Reference proteome</keyword>
<proteinExistence type="predicted"/>
<gene>
    <name evidence="1" type="ORF">DF185_01575</name>
</gene>
<organism evidence="1 2">
    <name type="scientific">Marinifilum breve</name>
    <dbReference type="NCBI Taxonomy" id="2184082"/>
    <lineage>
        <taxon>Bacteria</taxon>
        <taxon>Pseudomonadati</taxon>
        <taxon>Bacteroidota</taxon>
        <taxon>Bacteroidia</taxon>
        <taxon>Marinilabiliales</taxon>
        <taxon>Marinifilaceae</taxon>
    </lineage>
</organism>
<sequence>MDENEIILGKGISGVNFGMIQAEVEKILGKADEVGEYSLSPSENSITLFYNSKGLSFTFESVDQFRLSYISIYSTQYHIFSFIKIGLSKRNLLDELEHFQLGKPEFEKADSEEFPTHELIYFPTENLHLWLDDGKISEIQFGPFWEDMKTIVWED</sequence>
<evidence type="ECO:0000313" key="1">
    <source>
        <dbReference type="EMBL" id="PXY02807.1"/>
    </source>
</evidence>
<protein>
    <submittedName>
        <fullName evidence="1">Uncharacterized protein</fullName>
    </submittedName>
</protein>
<name>A0A2V4A4I8_9BACT</name>
<comment type="caution">
    <text evidence="1">The sequence shown here is derived from an EMBL/GenBank/DDBJ whole genome shotgun (WGS) entry which is preliminary data.</text>
</comment>
<accession>A0A2V4A4I8</accession>
<reference evidence="1 2" key="1">
    <citation type="submission" date="2018-05" db="EMBL/GenBank/DDBJ databases">
        <title>Marinifilum breve JC075T sp. nov., a marine bacterium isolated from Yongle Blue Hole in the South China Sea.</title>
        <authorList>
            <person name="Fu T."/>
        </authorList>
    </citation>
    <scope>NUCLEOTIDE SEQUENCE [LARGE SCALE GENOMIC DNA]</scope>
    <source>
        <strain evidence="1 2">JC075</strain>
    </source>
</reference>
<dbReference type="Proteomes" id="UP000248079">
    <property type="component" value="Unassembled WGS sequence"/>
</dbReference>